<dbReference type="InterPro" id="IPR058240">
    <property type="entry name" value="rSAM_sf"/>
</dbReference>
<dbReference type="InterPro" id="IPR040064">
    <property type="entry name" value="MoaA-like"/>
</dbReference>
<feature type="binding site" evidence="12">
    <location>
        <position position="128"/>
    </location>
    <ligand>
        <name>S-adenosyl-L-methionine</name>
        <dbReference type="ChEBI" id="CHEBI:59789"/>
    </ligand>
</feature>
<feature type="binding site" evidence="12">
    <location>
        <position position="164"/>
    </location>
    <ligand>
        <name>GTP</name>
        <dbReference type="ChEBI" id="CHEBI:37565"/>
    </ligand>
</feature>
<evidence type="ECO:0000256" key="5">
    <source>
        <dbReference type="ARBA" id="ARBA00022741"/>
    </source>
</evidence>
<keyword evidence="10 12" id="KW-0456">Lyase</keyword>
<feature type="binding site" evidence="12">
    <location>
        <position position="21"/>
    </location>
    <ligand>
        <name>GTP</name>
        <dbReference type="ChEBI" id="CHEBI:37565"/>
    </ligand>
</feature>
<name>A0ABQ5UNE1_9HYPH</name>
<keyword evidence="3 12" id="KW-0949">S-adenosyl-L-methionine</keyword>
<dbReference type="SFLD" id="SFLDG01067">
    <property type="entry name" value="SPASM/twitch_domain_containing"/>
    <property type="match status" value="1"/>
</dbReference>
<dbReference type="InterPro" id="IPR006638">
    <property type="entry name" value="Elp3/MiaA/NifB-like_rSAM"/>
</dbReference>
<feature type="binding site" evidence="12">
    <location>
        <begin position="266"/>
        <end position="268"/>
    </location>
    <ligand>
        <name>GTP</name>
        <dbReference type="ChEBI" id="CHEBI:37565"/>
    </ligand>
</feature>
<comment type="caution">
    <text evidence="14">The sequence shown here is derived from an EMBL/GenBank/DDBJ whole genome shotgun (WGS) entry which is preliminary data.</text>
</comment>
<keyword evidence="4 12" id="KW-0479">Metal-binding</keyword>
<dbReference type="PANTHER" id="PTHR22960">
    <property type="entry name" value="MOLYBDOPTERIN COFACTOR SYNTHESIS PROTEIN A"/>
    <property type="match status" value="1"/>
</dbReference>
<evidence type="ECO:0000256" key="9">
    <source>
        <dbReference type="ARBA" id="ARBA00023150"/>
    </source>
</evidence>
<dbReference type="InterPro" id="IPR007197">
    <property type="entry name" value="rSAM"/>
</dbReference>
<evidence type="ECO:0000256" key="3">
    <source>
        <dbReference type="ARBA" id="ARBA00022691"/>
    </source>
</evidence>
<organism evidence="14 15">
    <name type="scientific">Maritalea porphyrae</name>
    <dbReference type="NCBI Taxonomy" id="880732"/>
    <lineage>
        <taxon>Bacteria</taxon>
        <taxon>Pseudomonadati</taxon>
        <taxon>Pseudomonadota</taxon>
        <taxon>Alphaproteobacteria</taxon>
        <taxon>Hyphomicrobiales</taxon>
        <taxon>Devosiaceae</taxon>
        <taxon>Maritalea</taxon>
    </lineage>
</organism>
<feature type="binding site" evidence="12">
    <location>
        <position position="104"/>
    </location>
    <ligand>
        <name>GTP</name>
        <dbReference type="ChEBI" id="CHEBI:37565"/>
    </ligand>
</feature>
<evidence type="ECO:0000313" key="15">
    <source>
        <dbReference type="Proteomes" id="UP001161405"/>
    </source>
</evidence>
<comment type="subunit">
    <text evidence="12">Monomer and homodimer.</text>
</comment>
<dbReference type="HAMAP" id="MF_01225_B">
    <property type="entry name" value="MoaA_B"/>
    <property type="match status" value="1"/>
</dbReference>
<feature type="binding site" evidence="12">
    <location>
        <position position="264"/>
    </location>
    <ligand>
        <name>[4Fe-4S] cluster</name>
        <dbReference type="ChEBI" id="CHEBI:49883"/>
        <label>2</label>
        <note>4Fe-4S-substrate</note>
    </ligand>
</feature>
<evidence type="ECO:0000256" key="6">
    <source>
        <dbReference type="ARBA" id="ARBA00023004"/>
    </source>
</evidence>
<proteinExistence type="inferred from homology"/>
<comment type="function">
    <text evidence="12">Catalyzes the cyclization of GTP to (8S)-3',8-cyclo-7,8-dihydroguanosine 5'-triphosphate.</text>
</comment>
<feature type="binding site" evidence="12">
    <location>
        <position position="74"/>
    </location>
    <ligand>
        <name>S-adenosyl-L-methionine</name>
        <dbReference type="ChEBI" id="CHEBI:59789"/>
    </ligand>
</feature>
<dbReference type="PANTHER" id="PTHR22960:SF0">
    <property type="entry name" value="MOLYBDENUM COFACTOR BIOSYNTHESIS PROTEIN 1"/>
    <property type="match status" value="1"/>
</dbReference>
<evidence type="ECO:0000256" key="11">
    <source>
        <dbReference type="ARBA" id="ARBA00048697"/>
    </source>
</evidence>
<dbReference type="Proteomes" id="UP001161405">
    <property type="component" value="Unassembled WGS sequence"/>
</dbReference>
<accession>A0ABQ5UNE1</accession>
<keyword evidence="5 12" id="KW-0547">Nucleotide-binding</keyword>
<dbReference type="InterPro" id="IPR050105">
    <property type="entry name" value="MoCo_biosynth_MoaA/MoaC"/>
</dbReference>
<dbReference type="Pfam" id="PF04055">
    <property type="entry name" value="Radical_SAM"/>
    <property type="match status" value="1"/>
</dbReference>
<dbReference type="SFLD" id="SFLDS00029">
    <property type="entry name" value="Radical_SAM"/>
    <property type="match status" value="1"/>
</dbReference>
<feature type="binding site" evidence="12">
    <location>
        <position position="278"/>
    </location>
    <ligand>
        <name>[4Fe-4S] cluster</name>
        <dbReference type="ChEBI" id="CHEBI:49883"/>
        <label>2</label>
        <note>4Fe-4S-substrate</note>
    </ligand>
</feature>
<dbReference type="SUPFAM" id="SSF102114">
    <property type="entry name" value="Radical SAM enzymes"/>
    <property type="match status" value="1"/>
</dbReference>
<evidence type="ECO:0000313" key="14">
    <source>
        <dbReference type="EMBL" id="GLQ15830.1"/>
    </source>
</evidence>
<dbReference type="SFLD" id="SFLDG01386">
    <property type="entry name" value="main_SPASM_domain-containing"/>
    <property type="match status" value="1"/>
</dbReference>
<feature type="binding site" evidence="12">
    <location>
        <position position="261"/>
    </location>
    <ligand>
        <name>[4Fe-4S] cluster</name>
        <dbReference type="ChEBI" id="CHEBI:49883"/>
        <label>2</label>
        <note>4Fe-4S-substrate</note>
    </ligand>
</feature>
<evidence type="ECO:0000256" key="10">
    <source>
        <dbReference type="ARBA" id="ARBA00023239"/>
    </source>
</evidence>
<dbReference type="EMBL" id="BSNI01000001">
    <property type="protein sequence ID" value="GLQ15830.1"/>
    <property type="molecule type" value="Genomic_DNA"/>
</dbReference>
<evidence type="ECO:0000256" key="8">
    <source>
        <dbReference type="ARBA" id="ARBA00023134"/>
    </source>
</evidence>
<evidence type="ECO:0000256" key="1">
    <source>
        <dbReference type="ARBA" id="ARBA00012167"/>
    </source>
</evidence>
<reference evidence="14" key="1">
    <citation type="journal article" date="2014" name="Int. J. Syst. Evol. Microbiol.">
        <title>Complete genome of a new Firmicutes species belonging to the dominant human colonic microbiota ('Ruminococcus bicirculans') reveals two chromosomes and a selective capacity to utilize plant glucans.</title>
        <authorList>
            <consortium name="NISC Comparative Sequencing Program"/>
            <person name="Wegmann U."/>
            <person name="Louis P."/>
            <person name="Goesmann A."/>
            <person name="Henrissat B."/>
            <person name="Duncan S.H."/>
            <person name="Flint H.J."/>
        </authorList>
    </citation>
    <scope>NUCLEOTIDE SEQUENCE</scope>
    <source>
        <strain evidence="14">NBRC 107169</strain>
    </source>
</reference>
<dbReference type="CDD" id="cd01335">
    <property type="entry name" value="Radical_SAM"/>
    <property type="match status" value="1"/>
</dbReference>
<comment type="catalytic activity">
    <reaction evidence="11 12">
        <text>GTP + AH2 + S-adenosyl-L-methionine = (8S)-3',8-cyclo-7,8-dihydroguanosine 5'-triphosphate + 5'-deoxyadenosine + L-methionine + A + H(+)</text>
        <dbReference type="Rhea" id="RHEA:49576"/>
        <dbReference type="ChEBI" id="CHEBI:13193"/>
        <dbReference type="ChEBI" id="CHEBI:15378"/>
        <dbReference type="ChEBI" id="CHEBI:17319"/>
        <dbReference type="ChEBI" id="CHEBI:17499"/>
        <dbReference type="ChEBI" id="CHEBI:37565"/>
        <dbReference type="ChEBI" id="CHEBI:57844"/>
        <dbReference type="ChEBI" id="CHEBI:59789"/>
        <dbReference type="ChEBI" id="CHEBI:131766"/>
        <dbReference type="EC" id="4.1.99.22"/>
    </reaction>
</comment>
<protein>
    <recommendedName>
        <fullName evidence="1 12">GTP 3',8-cyclase</fullName>
        <ecNumber evidence="1 12">4.1.99.22</ecNumber>
    </recommendedName>
    <alternativeName>
        <fullName evidence="12">Molybdenum cofactor biosynthesis protein A</fullName>
    </alternativeName>
</protein>
<comment type="pathway">
    <text evidence="12">Cofactor biosynthesis; molybdopterin biosynthesis.</text>
</comment>
<comment type="similarity">
    <text evidence="12">Belongs to the radical SAM superfamily. MoaA family.</text>
</comment>
<gene>
    <name evidence="14" type="primary">moaA_1</name>
    <name evidence="12" type="synonym">moaA</name>
    <name evidence="14" type="ORF">GCM10007879_00790</name>
</gene>
<dbReference type="NCBIfam" id="TIGR02666">
    <property type="entry name" value="moaA"/>
    <property type="match status" value="1"/>
</dbReference>
<evidence type="ECO:0000256" key="2">
    <source>
        <dbReference type="ARBA" id="ARBA00022485"/>
    </source>
</evidence>
<keyword evidence="6 12" id="KW-0408">Iron</keyword>
<feature type="binding site" evidence="12">
    <location>
        <position position="28"/>
    </location>
    <ligand>
        <name>[4Fe-4S] cluster</name>
        <dbReference type="ChEBI" id="CHEBI:49883"/>
        <label>1</label>
        <note>4Fe-4S-S-AdoMet</note>
    </ligand>
</feature>
<keyword evidence="7 12" id="KW-0411">Iron-sulfur</keyword>
<dbReference type="InterPro" id="IPR013785">
    <property type="entry name" value="Aldolase_TIM"/>
</dbReference>
<sequence>MQDQFRPELKDQFGRQATYLRLSITDRCDLRCTYCMSEHMTFLPRKEVLSLEELERLVTAFVDNGVRKVRLTGGEPLVRRNVMSLFQGLSRHLANGALDELTLTTNGTLLGKYAKQLVDCGVKRANVSLDTLCPEKYAAITRWGRLERVLDSIEKAQEAGLHIKINTVAVKGKIEEEIDDLIKFAHGRGMDLTLIETMPLGDVGFDRNDQYVSLSNFRNELSKRWTMADIKDTTGGPSRYVRVGETGGRLGFITPMSHNFCSTCNRVRVSCTGTLYTCMGSEGSVDLRDALRSSESNAAVEGLIRETVFAKPECHNFSIDETGTSGIKRHMSFLGG</sequence>
<feature type="binding site" evidence="12">
    <location>
        <position position="32"/>
    </location>
    <ligand>
        <name>[4Fe-4S] cluster</name>
        <dbReference type="ChEBI" id="CHEBI:49883"/>
        <label>1</label>
        <note>4Fe-4S-S-AdoMet</note>
    </ligand>
</feature>
<comment type="cofactor">
    <cofactor evidence="12">
        <name>[4Fe-4S] cluster</name>
        <dbReference type="ChEBI" id="CHEBI:49883"/>
    </cofactor>
    <text evidence="12">Binds 2 [4Fe-4S] clusters. Binds 1 [4Fe-4S] cluster coordinated with 3 cysteines and an exchangeable S-adenosyl-L-methionine and 1 [4Fe-4S] cluster coordinated with 3 cysteines and the GTP-derived substrate.</text>
</comment>
<feature type="domain" description="Radical SAM core" evidence="13">
    <location>
        <begin position="12"/>
        <end position="237"/>
    </location>
</feature>
<feature type="binding site" evidence="12">
    <location>
        <position position="34"/>
    </location>
    <ligand>
        <name>S-adenosyl-L-methionine</name>
        <dbReference type="ChEBI" id="CHEBI:59789"/>
    </ligand>
</feature>
<keyword evidence="9 12" id="KW-0501">Molybdenum cofactor biosynthesis</keyword>
<feature type="binding site" evidence="12">
    <location>
        <position position="35"/>
    </location>
    <ligand>
        <name>[4Fe-4S] cluster</name>
        <dbReference type="ChEBI" id="CHEBI:49883"/>
        <label>1</label>
        <note>4Fe-4S-S-AdoMet</note>
    </ligand>
</feature>
<keyword evidence="15" id="KW-1185">Reference proteome</keyword>
<dbReference type="InterPro" id="IPR013483">
    <property type="entry name" value="MoaA"/>
</dbReference>
<dbReference type="SMART" id="SM00729">
    <property type="entry name" value="Elp3"/>
    <property type="match status" value="1"/>
</dbReference>
<keyword evidence="2 12" id="KW-0004">4Fe-4S</keyword>
<reference evidence="14" key="2">
    <citation type="submission" date="2023-01" db="EMBL/GenBank/DDBJ databases">
        <title>Draft genome sequence of Maritalea porphyrae strain NBRC 107169.</title>
        <authorList>
            <person name="Sun Q."/>
            <person name="Mori K."/>
        </authorList>
    </citation>
    <scope>NUCLEOTIDE SEQUENCE</scope>
    <source>
        <strain evidence="14">NBRC 107169</strain>
    </source>
</reference>
<dbReference type="CDD" id="cd21117">
    <property type="entry name" value="Twitch_MoaA"/>
    <property type="match status" value="1"/>
</dbReference>
<evidence type="ECO:0000256" key="7">
    <source>
        <dbReference type="ARBA" id="ARBA00023014"/>
    </source>
</evidence>
<dbReference type="InterPro" id="IPR000385">
    <property type="entry name" value="MoaA_NifB_PqqE_Fe-S-bd_CS"/>
</dbReference>
<evidence type="ECO:0000256" key="4">
    <source>
        <dbReference type="ARBA" id="ARBA00022723"/>
    </source>
</evidence>
<dbReference type="SFLD" id="SFLDG01383">
    <property type="entry name" value="cyclic_pyranopterin_phosphate"/>
    <property type="match status" value="1"/>
</dbReference>
<keyword evidence="8 12" id="KW-0342">GTP-binding</keyword>
<feature type="binding site" evidence="12">
    <location>
        <position position="70"/>
    </location>
    <ligand>
        <name>GTP</name>
        <dbReference type="ChEBI" id="CHEBI:37565"/>
    </ligand>
</feature>
<dbReference type="InterPro" id="IPR010505">
    <property type="entry name" value="MoaA_twitch"/>
</dbReference>
<evidence type="ECO:0000256" key="12">
    <source>
        <dbReference type="HAMAP-Rule" id="MF_01225"/>
    </source>
</evidence>
<dbReference type="EC" id="4.1.99.22" evidence="1 12"/>
<dbReference type="Pfam" id="PF06463">
    <property type="entry name" value="Mob_synth_C"/>
    <property type="match status" value="1"/>
</dbReference>
<evidence type="ECO:0000259" key="13">
    <source>
        <dbReference type="PROSITE" id="PS51918"/>
    </source>
</evidence>
<feature type="binding site" evidence="12">
    <location>
        <position position="198"/>
    </location>
    <ligand>
        <name>S-adenosyl-L-methionine</name>
        <dbReference type="ChEBI" id="CHEBI:59789"/>
    </ligand>
</feature>
<dbReference type="RefSeq" id="WP_284360888.1">
    <property type="nucleotide sequence ID" value="NZ_BSNI01000001.1"/>
</dbReference>
<dbReference type="Gene3D" id="3.20.20.70">
    <property type="entry name" value="Aldolase class I"/>
    <property type="match status" value="1"/>
</dbReference>
<dbReference type="PROSITE" id="PS01305">
    <property type="entry name" value="MOAA_NIFB_PQQE"/>
    <property type="match status" value="1"/>
</dbReference>
<dbReference type="PROSITE" id="PS51918">
    <property type="entry name" value="RADICAL_SAM"/>
    <property type="match status" value="1"/>
</dbReference>